<keyword evidence="3" id="KW-1185">Reference proteome</keyword>
<feature type="signal peptide" evidence="1">
    <location>
        <begin position="1"/>
        <end position="25"/>
    </location>
</feature>
<proteinExistence type="predicted"/>
<protein>
    <submittedName>
        <fullName evidence="2">Uncharacterized protein</fullName>
    </submittedName>
</protein>
<organism evidence="2 3">
    <name type="scientific">Apiospora marii</name>
    <dbReference type="NCBI Taxonomy" id="335849"/>
    <lineage>
        <taxon>Eukaryota</taxon>
        <taxon>Fungi</taxon>
        <taxon>Dikarya</taxon>
        <taxon>Ascomycota</taxon>
        <taxon>Pezizomycotina</taxon>
        <taxon>Sordariomycetes</taxon>
        <taxon>Xylariomycetidae</taxon>
        <taxon>Amphisphaeriales</taxon>
        <taxon>Apiosporaceae</taxon>
        <taxon>Apiospora</taxon>
    </lineage>
</organism>
<evidence type="ECO:0000313" key="3">
    <source>
        <dbReference type="Proteomes" id="UP001396898"/>
    </source>
</evidence>
<dbReference type="Proteomes" id="UP001396898">
    <property type="component" value="Unassembled WGS sequence"/>
</dbReference>
<evidence type="ECO:0000313" key="2">
    <source>
        <dbReference type="EMBL" id="KAK8040360.1"/>
    </source>
</evidence>
<gene>
    <name evidence="2" type="ORF">PG991_000148</name>
</gene>
<comment type="caution">
    <text evidence="2">The sequence shown here is derived from an EMBL/GenBank/DDBJ whole genome shotgun (WGS) entry which is preliminary data.</text>
</comment>
<sequence length="114" mass="11836">MHFTFTSICVAAMATVLGTASSAVAVPTAAHPTPLPGAADVATRSDLSQSSYHIPWGRRQAGIGSAKDVADCDGDFATVADCGKACDWDAGRQCVTTIDIDSRSVKTSCCRRVE</sequence>
<feature type="chain" id="PRO_5045597927" evidence="1">
    <location>
        <begin position="26"/>
        <end position="114"/>
    </location>
</feature>
<accession>A0ABR1T199</accession>
<dbReference type="EMBL" id="JAQQWI010000001">
    <property type="protein sequence ID" value="KAK8040360.1"/>
    <property type="molecule type" value="Genomic_DNA"/>
</dbReference>
<keyword evidence="1" id="KW-0732">Signal</keyword>
<name>A0ABR1T199_9PEZI</name>
<evidence type="ECO:0000256" key="1">
    <source>
        <dbReference type="SAM" id="SignalP"/>
    </source>
</evidence>
<reference evidence="2 3" key="1">
    <citation type="submission" date="2023-01" db="EMBL/GenBank/DDBJ databases">
        <title>Analysis of 21 Apiospora genomes using comparative genomics revels a genus with tremendous synthesis potential of carbohydrate active enzymes and secondary metabolites.</title>
        <authorList>
            <person name="Sorensen T."/>
        </authorList>
    </citation>
    <scope>NUCLEOTIDE SEQUENCE [LARGE SCALE GENOMIC DNA]</scope>
    <source>
        <strain evidence="2 3">CBS 20057</strain>
    </source>
</reference>